<proteinExistence type="predicted"/>
<name>A0A1H5XP15_9ACTN</name>
<accession>A0A1H5XP15</accession>
<evidence type="ECO:0000313" key="3">
    <source>
        <dbReference type="Proteomes" id="UP000236723"/>
    </source>
</evidence>
<dbReference type="InterPro" id="IPR009081">
    <property type="entry name" value="PP-bd_ACP"/>
</dbReference>
<feature type="domain" description="Carrier" evidence="1">
    <location>
        <begin position="5"/>
        <end position="91"/>
    </location>
</feature>
<reference evidence="3" key="1">
    <citation type="submission" date="2016-10" db="EMBL/GenBank/DDBJ databases">
        <authorList>
            <person name="Varghese N."/>
            <person name="Submissions S."/>
        </authorList>
    </citation>
    <scope>NUCLEOTIDE SEQUENCE [LARGE SCALE GENOMIC DNA]</scope>
    <source>
        <strain evidence="3">DSM 43163</strain>
    </source>
</reference>
<protein>
    <submittedName>
        <fullName evidence="2">Acyl carrier protein</fullName>
    </submittedName>
</protein>
<dbReference type="SUPFAM" id="SSF47336">
    <property type="entry name" value="ACP-like"/>
    <property type="match status" value="1"/>
</dbReference>
<dbReference type="RefSeq" id="WP_103937258.1">
    <property type="nucleotide sequence ID" value="NZ_FNVO01000003.1"/>
</dbReference>
<dbReference type="PROSITE" id="PS50075">
    <property type="entry name" value="CARRIER"/>
    <property type="match status" value="1"/>
</dbReference>
<dbReference type="OrthoDB" id="3785691at2"/>
<organism evidence="2 3">
    <name type="scientific">Thermomonospora echinospora</name>
    <dbReference type="NCBI Taxonomy" id="1992"/>
    <lineage>
        <taxon>Bacteria</taxon>
        <taxon>Bacillati</taxon>
        <taxon>Actinomycetota</taxon>
        <taxon>Actinomycetes</taxon>
        <taxon>Streptosporangiales</taxon>
        <taxon>Thermomonosporaceae</taxon>
        <taxon>Thermomonospora</taxon>
    </lineage>
</organism>
<dbReference type="Gene3D" id="1.10.1200.10">
    <property type="entry name" value="ACP-like"/>
    <property type="match status" value="1"/>
</dbReference>
<dbReference type="InterPro" id="IPR036736">
    <property type="entry name" value="ACP-like_sf"/>
</dbReference>
<evidence type="ECO:0000313" key="2">
    <source>
        <dbReference type="EMBL" id="SEG12996.1"/>
    </source>
</evidence>
<keyword evidence="3" id="KW-1185">Reference proteome</keyword>
<dbReference type="EMBL" id="FNVO01000003">
    <property type="protein sequence ID" value="SEG12996.1"/>
    <property type="molecule type" value="Genomic_DNA"/>
</dbReference>
<dbReference type="Proteomes" id="UP000236723">
    <property type="component" value="Unassembled WGS sequence"/>
</dbReference>
<dbReference type="AlphaFoldDB" id="A0A1H5XP15"/>
<gene>
    <name evidence="2" type="ORF">SAMN04489712_103324</name>
</gene>
<evidence type="ECO:0000259" key="1">
    <source>
        <dbReference type="PROSITE" id="PS50075"/>
    </source>
</evidence>
<sequence length="96" mass="10392">MAHQPDVLAEVTGMLGEVIGHDLLPVLRVGRDTTFAGDLALESIEFVALADRVRRRYGDLVDLPGFFAGMDLDRLAALTVGDLVDHVERRLAAAHA</sequence>